<feature type="domain" description="Alpha-L-glutamate ligase-related protein ATP-grasp" evidence="1">
    <location>
        <begin position="173"/>
        <end position="321"/>
    </location>
</feature>
<name>A0A3R7LDM8_9BURK</name>
<dbReference type="SUPFAM" id="SSF56059">
    <property type="entry name" value="Glutathione synthetase ATP-binding domain-like"/>
    <property type="match status" value="1"/>
</dbReference>
<dbReference type="OrthoDB" id="6315394at2"/>
<reference evidence="2 3" key="1">
    <citation type="submission" date="2016-07" db="EMBL/GenBank/DDBJ databases">
        <title>Genome analysis of Burkholderia fungorum ES3-20.</title>
        <authorList>
            <person name="Xu D."/>
            <person name="Yao R."/>
            <person name="Zheng S."/>
        </authorList>
    </citation>
    <scope>NUCLEOTIDE SEQUENCE [LARGE SCALE GENOMIC DNA]</scope>
    <source>
        <strain evidence="2 3">ES3-20</strain>
    </source>
</reference>
<gene>
    <name evidence="2" type="ORF">BCY88_01895</name>
</gene>
<evidence type="ECO:0000313" key="2">
    <source>
        <dbReference type="EMBL" id="RKF51145.1"/>
    </source>
</evidence>
<comment type="caution">
    <text evidence="2">The sequence shown here is derived from an EMBL/GenBank/DDBJ whole genome shotgun (WGS) entry which is preliminary data.</text>
</comment>
<evidence type="ECO:0000259" key="1">
    <source>
        <dbReference type="Pfam" id="PF14397"/>
    </source>
</evidence>
<dbReference type="Pfam" id="PF14397">
    <property type="entry name" value="ATPgrasp_ST"/>
    <property type="match status" value="1"/>
</dbReference>
<sequence length="340" mass="37876">MKRAAQFRFHRNHGAQAGQVLRFLQKKYGQADPANLKLADTYARDIFGSAVYAPWLRVYTAFSGTFKEGWIPDNYYGSVVVPSMKGSYGKLSDLKPISRLIFRSDAFPDIAYFANGLFFTDTGIVIPEPELESAVFAQCDRVVFKLDGSGQGKGVYLFDREHFDREAIKSLGNGVIQKFITQHRVFNAFASKPVATLRFTTVVDDAGRISIRACFFRLGRADDTHVQSDHDICVPVDLTTGELGREGYMNDWGAIAAHPDSGVCFSGVKIPAFAQCVAMVLDLHKKVPFARCIGWDVTVDADESVQVMEWNGEHNDVKFSEATQGPCFSDLKWERLRAVA</sequence>
<evidence type="ECO:0000313" key="3">
    <source>
        <dbReference type="Proteomes" id="UP000283709"/>
    </source>
</evidence>
<organism evidence="2 3">
    <name type="scientific">Paraburkholderia fungorum</name>
    <dbReference type="NCBI Taxonomy" id="134537"/>
    <lineage>
        <taxon>Bacteria</taxon>
        <taxon>Pseudomonadati</taxon>
        <taxon>Pseudomonadota</taxon>
        <taxon>Betaproteobacteria</taxon>
        <taxon>Burkholderiales</taxon>
        <taxon>Burkholderiaceae</taxon>
        <taxon>Paraburkholderia</taxon>
    </lineage>
</organism>
<protein>
    <recommendedName>
        <fullName evidence="1">Alpha-L-glutamate ligase-related protein ATP-grasp domain-containing protein</fullName>
    </recommendedName>
</protein>
<proteinExistence type="predicted"/>
<dbReference type="EMBL" id="MCAS01000001">
    <property type="protein sequence ID" value="RKF51145.1"/>
    <property type="molecule type" value="Genomic_DNA"/>
</dbReference>
<dbReference type="Proteomes" id="UP000283709">
    <property type="component" value="Unassembled WGS sequence"/>
</dbReference>
<accession>A0A3R7LDM8</accession>
<dbReference type="InterPro" id="IPR039523">
    <property type="entry name" value="RimK-rel_E_lig_ATP-grasp"/>
</dbReference>
<dbReference type="AlphaFoldDB" id="A0A3R7LDM8"/>